<feature type="compositionally biased region" description="Basic and acidic residues" evidence="1">
    <location>
        <begin position="18"/>
        <end position="35"/>
    </location>
</feature>
<feature type="region of interest" description="Disordered" evidence="1">
    <location>
        <begin position="1"/>
        <end position="50"/>
    </location>
</feature>
<dbReference type="GeneID" id="62209417"/>
<accession>A0A8H7E8S0</accession>
<reference evidence="2" key="1">
    <citation type="submission" date="2020-01" db="EMBL/GenBank/DDBJ databases">
        <authorList>
            <person name="Feng Z.H.Z."/>
        </authorList>
    </citation>
    <scope>NUCLEOTIDE SEQUENCE</scope>
    <source>
        <strain evidence="2">CBS107.38</strain>
    </source>
</reference>
<name>A0A8H7E8S0_9PLEO</name>
<proteinExistence type="predicted"/>
<reference evidence="2" key="2">
    <citation type="submission" date="2020-08" db="EMBL/GenBank/DDBJ databases">
        <title>Draft Genome Sequence of Cumin Blight Pathogen Alternaria burnsii.</title>
        <authorList>
            <person name="Feng Z."/>
        </authorList>
    </citation>
    <scope>NUCLEOTIDE SEQUENCE</scope>
    <source>
        <strain evidence="2">CBS107.38</strain>
    </source>
</reference>
<dbReference type="EMBL" id="JAAABM010000029">
    <property type="protein sequence ID" value="KAF7670741.1"/>
    <property type="molecule type" value="Genomic_DNA"/>
</dbReference>
<sequence length="50" mass="5532">MINASRSDHGRNPSHAMRPGDSDQGYGRDENIKQDRKQRRPSAPLNSGVA</sequence>
<dbReference type="Proteomes" id="UP000596902">
    <property type="component" value="Unassembled WGS sequence"/>
</dbReference>
<feature type="compositionally biased region" description="Basic and acidic residues" evidence="1">
    <location>
        <begin position="1"/>
        <end position="11"/>
    </location>
</feature>
<comment type="caution">
    <text evidence="2">The sequence shown here is derived from an EMBL/GenBank/DDBJ whole genome shotgun (WGS) entry which is preliminary data.</text>
</comment>
<evidence type="ECO:0000313" key="2">
    <source>
        <dbReference type="EMBL" id="KAF7670741.1"/>
    </source>
</evidence>
<protein>
    <submittedName>
        <fullName evidence="2">Uncharacterized protein</fullName>
    </submittedName>
</protein>
<organism evidence="2 3">
    <name type="scientific">Alternaria burnsii</name>
    <dbReference type="NCBI Taxonomy" id="1187904"/>
    <lineage>
        <taxon>Eukaryota</taxon>
        <taxon>Fungi</taxon>
        <taxon>Dikarya</taxon>
        <taxon>Ascomycota</taxon>
        <taxon>Pezizomycotina</taxon>
        <taxon>Dothideomycetes</taxon>
        <taxon>Pleosporomycetidae</taxon>
        <taxon>Pleosporales</taxon>
        <taxon>Pleosporineae</taxon>
        <taxon>Pleosporaceae</taxon>
        <taxon>Alternaria</taxon>
        <taxon>Alternaria sect. Alternaria</taxon>
    </lineage>
</organism>
<dbReference type="RefSeq" id="XP_038781135.1">
    <property type="nucleotide sequence ID" value="XM_038936239.1"/>
</dbReference>
<evidence type="ECO:0000313" key="3">
    <source>
        <dbReference type="Proteomes" id="UP000596902"/>
    </source>
</evidence>
<evidence type="ECO:0000256" key="1">
    <source>
        <dbReference type="SAM" id="MobiDB-lite"/>
    </source>
</evidence>
<keyword evidence="3" id="KW-1185">Reference proteome</keyword>
<dbReference type="AlphaFoldDB" id="A0A8H7E8S0"/>
<gene>
    <name evidence="2" type="ORF">GT037_011192</name>
</gene>